<name>A0A843UWR6_COLES</name>
<gene>
    <name evidence="1" type="ORF">Taro_020595</name>
</gene>
<keyword evidence="2" id="KW-1185">Reference proteome</keyword>
<dbReference type="AlphaFoldDB" id="A0A843UWR6"/>
<protein>
    <submittedName>
        <fullName evidence="1">Uncharacterized protein</fullName>
    </submittedName>
</protein>
<accession>A0A843UWR6</accession>
<evidence type="ECO:0000313" key="1">
    <source>
        <dbReference type="EMBL" id="MQL88041.1"/>
    </source>
</evidence>
<evidence type="ECO:0000313" key="2">
    <source>
        <dbReference type="Proteomes" id="UP000652761"/>
    </source>
</evidence>
<dbReference type="EMBL" id="NMUH01001024">
    <property type="protein sequence ID" value="MQL88041.1"/>
    <property type="molecule type" value="Genomic_DNA"/>
</dbReference>
<organism evidence="1 2">
    <name type="scientific">Colocasia esculenta</name>
    <name type="common">Wild taro</name>
    <name type="synonym">Arum esculentum</name>
    <dbReference type="NCBI Taxonomy" id="4460"/>
    <lineage>
        <taxon>Eukaryota</taxon>
        <taxon>Viridiplantae</taxon>
        <taxon>Streptophyta</taxon>
        <taxon>Embryophyta</taxon>
        <taxon>Tracheophyta</taxon>
        <taxon>Spermatophyta</taxon>
        <taxon>Magnoliopsida</taxon>
        <taxon>Liliopsida</taxon>
        <taxon>Araceae</taxon>
        <taxon>Aroideae</taxon>
        <taxon>Colocasieae</taxon>
        <taxon>Colocasia</taxon>
    </lineage>
</organism>
<sequence length="62" mass="6858">MRVLRGPRVGPPAETDWRRWGRVPCKAFLEIESHQASAYYAGLPYICHKCGLPTGSGNATLD</sequence>
<dbReference type="Proteomes" id="UP000652761">
    <property type="component" value="Unassembled WGS sequence"/>
</dbReference>
<reference evidence="1" key="1">
    <citation type="submission" date="2017-07" db="EMBL/GenBank/DDBJ databases">
        <title>Taro Niue Genome Assembly and Annotation.</title>
        <authorList>
            <person name="Atibalentja N."/>
            <person name="Keating K."/>
            <person name="Fields C.J."/>
        </authorList>
    </citation>
    <scope>NUCLEOTIDE SEQUENCE</scope>
    <source>
        <strain evidence="1">Niue_2</strain>
        <tissue evidence="1">Leaf</tissue>
    </source>
</reference>
<proteinExistence type="predicted"/>
<comment type="caution">
    <text evidence="1">The sequence shown here is derived from an EMBL/GenBank/DDBJ whole genome shotgun (WGS) entry which is preliminary data.</text>
</comment>